<dbReference type="InterPro" id="IPR007484">
    <property type="entry name" value="Peptidase_M28"/>
</dbReference>
<accession>A0A5J4IZ88</accession>
<feature type="transmembrane region" description="Helical" evidence="9">
    <location>
        <begin position="409"/>
        <end position="427"/>
    </location>
</feature>
<dbReference type="SUPFAM" id="SSF53187">
    <property type="entry name" value="Zn-dependent exopeptidases"/>
    <property type="match status" value="1"/>
</dbReference>
<keyword evidence="9" id="KW-0472">Membrane</keyword>
<evidence type="ECO:0000256" key="9">
    <source>
        <dbReference type="SAM" id="Phobius"/>
    </source>
</evidence>
<evidence type="ECO:0000256" key="3">
    <source>
        <dbReference type="ARBA" id="ARBA00010918"/>
    </source>
</evidence>
<evidence type="ECO:0000256" key="6">
    <source>
        <dbReference type="ARBA" id="ARBA00022989"/>
    </source>
</evidence>
<feature type="transmembrane region" description="Helical" evidence="9">
    <location>
        <begin position="378"/>
        <end position="397"/>
    </location>
</feature>
<evidence type="ECO:0000256" key="1">
    <source>
        <dbReference type="ARBA" id="ARBA00003273"/>
    </source>
</evidence>
<feature type="domain" description="Peptidase M28" evidence="10">
    <location>
        <begin position="77"/>
        <end position="268"/>
    </location>
</feature>
<feature type="transmembrane region" description="Helical" evidence="9">
    <location>
        <begin position="512"/>
        <end position="530"/>
    </location>
</feature>
<dbReference type="EMBL" id="BKCG01000001">
    <property type="protein sequence ID" value="GER58803.1"/>
    <property type="molecule type" value="Genomic_DNA"/>
</dbReference>
<reference evidence="11 12" key="1">
    <citation type="submission" date="2019-08" db="EMBL/GenBank/DDBJ databases">
        <title>Draft genome sequence of Ulvibacter marinus type strain NBRC 109484.</title>
        <authorList>
            <person name="Kawano K."/>
            <person name="Ushijima N."/>
            <person name="Kihara M."/>
            <person name="Itoh H."/>
        </authorList>
    </citation>
    <scope>NUCLEOTIDE SEQUENCE [LARGE SCALE GENOMIC DNA]</scope>
    <source>
        <strain evidence="11 12">NBRC 109484</strain>
    </source>
</reference>
<feature type="transmembrane region" description="Helical" evidence="9">
    <location>
        <begin position="303"/>
        <end position="323"/>
    </location>
</feature>
<protein>
    <recommendedName>
        <fullName evidence="4">Vacuolar membrane protease</fullName>
    </recommendedName>
    <alternativeName>
        <fullName evidence="8">FXNA-related family protease 1</fullName>
    </alternativeName>
</protein>
<evidence type="ECO:0000256" key="4">
    <source>
        <dbReference type="ARBA" id="ARBA00017435"/>
    </source>
</evidence>
<evidence type="ECO:0000256" key="5">
    <source>
        <dbReference type="ARBA" id="ARBA00022554"/>
    </source>
</evidence>
<keyword evidence="5" id="KW-0926">Vacuole</keyword>
<dbReference type="GO" id="GO:0004177">
    <property type="term" value="F:aminopeptidase activity"/>
    <property type="evidence" value="ECO:0007669"/>
    <property type="project" value="UniProtKB-KW"/>
</dbReference>
<evidence type="ECO:0000256" key="7">
    <source>
        <dbReference type="ARBA" id="ARBA00023180"/>
    </source>
</evidence>
<keyword evidence="9" id="KW-0812">Transmembrane</keyword>
<comment type="caution">
    <text evidence="11">The sequence shown here is derived from an EMBL/GenBank/DDBJ whole genome shotgun (WGS) entry which is preliminary data.</text>
</comment>
<name>A0A5J4IZ88_9FLAO</name>
<evidence type="ECO:0000313" key="12">
    <source>
        <dbReference type="Proteomes" id="UP000326509"/>
    </source>
</evidence>
<keyword evidence="11" id="KW-0378">Hydrolase</keyword>
<comment type="subcellular location">
    <subcellularLocation>
        <location evidence="2">Vacuole membrane</location>
        <topology evidence="2">Multi-pass membrane protein</topology>
    </subcellularLocation>
</comment>
<comment type="function">
    <text evidence="1">May be involved in vacuolar sorting and osmoregulation.</text>
</comment>
<organism evidence="11 12">
    <name type="scientific">Patiriisocius marinus</name>
    <dbReference type="NCBI Taxonomy" id="1397112"/>
    <lineage>
        <taxon>Bacteria</taxon>
        <taxon>Pseudomonadati</taxon>
        <taxon>Bacteroidota</taxon>
        <taxon>Flavobacteriia</taxon>
        <taxon>Flavobacteriales</taxon>
        <taxon>Flavobacteriaceae</taxon>
        <taxon>Patiriisocius</taxon>
    </lineage>
</organism>
<dbReference type="InterPro" id="IPR045175">
    <property type="entry name" value="M28_fam"/>
</dbReference>
<dbReference type="Gene3D" id="3.40.630.10">
    <property type="entry name" value="Zn peptidases"/>
    <property type="match status" value="1"/>
</dbReference>
<feature type="transmembrane region" description="Helical" evidence="9">
    <location>
        <begin position="335"/>
        <end position="358"/>
    </location>
</feature>
<dbReference type="PANTHER" id="PTHR12147:SF58">
    <property type="entry name" value="VACUOLAR MEMBRANE PROTEASE"/>
    <property type="match status" value="1"/>
</dbReference>
<evidence type="ECO:0000259" key="10">
    <source>
        <dbReference type="Pfam" id="PF04389"/>
    </source>
</evidence>
<sequence length="762" mass="85758">MPSEGTLTSAPATEFSAQRALIPLREIAKAPHYLGTDEHTRVREYIIGELKKLGLETEVQEAFMLSNAKQGLLKPRNIVAKIKGSGNGKSLVLLSHYDSALVPSLGASDAGSGVVTILESLRAYKASGKQPENDIIVLFTDAEEIGLDGANLFVKNHKWAKDVGIVLNFEARGSGGPSNMIVETNGGNTNLVKAFENANVPYPVASSLMYSVYKLLPNDTDSTIFREEGDIESMFFAFIDDHFDYHTANDTVENLNIETLQHQGSYLLPLLHYFADTDLGNLKAEEDSVYVNIPMVKFIHYPFSWILPMLILATLLFIGCLYYGFSKHKLNLNGILKGFIPFLSSLIICGLFGFYGWKLIEYLYPHYNEIQHGFKYNGHWYIVAFVFLSIAITFKMYRVFAKRITVPNLIVAPLLFWLLINLVLLLYLKGGAFFIIPVYFGLISWFLLLKYQNNSYIGLALLAAPALFIFAPLIQFFPVGLGSDHIVISTIFVVLVMGLLLPVIGFYSKRNLLSGLFGFLALVFFVITHLKSDFNEERNKPNSLVYYKNAETNKAYYGTYDNILDDWTKKYLGDSPKSASNYIESAASSKYARKYTFAAEAPTIEIAPSTITINKDSVVDGFRTVDVTLQPQRDIHQLMLYAPIDTPFKSLNFNGVEVTNTDDQGKRFYKRKDNLLLRYYISDNDSLKIQYSIPEKAPLPQIKVLEYGFDLISNPLFNISKRPKKMTPKPFINTDATILEYTFTTEKENQTINTDSSLNEGQ</sequence>
<dbReference type="Proteomes" id="UP000326509">
    <property type="component" value="Unassembled WGS sequence"/>
</dbReference>
<proteinExistence type="inferred from homology"/>
<feature type="transmembrane region" description="Helical" evidence="9">
    <location>
        <begin position="456"/>
        <end position="474"/>
    </location>
</feature>
<evidence type="ECO:0000313" key="11">
    <source>
        <dbReference type="EMBL" id="GER58803.1"/>
    </source>
</evidence>
<evidence type="ECO:0000256" key="8">
    <source>
        <dbReference type="ARBA" id="ARBA00031512"/>
    </source>
</evidence>
<keyword evidence="12" id="KW-1185">Reference proteome</keyword>
<comment type="similarity">
    <text evidence="3">Belongs to the peptidase M28 family.</text>
</comment>
<keyword evidence="7" id="KW-0325">Glycoprotein</keyword>
<feature type="transmembrane region" description="Helical" evidence="9">
    <location>
        <begin position="486"/>
        <end position="507"/>
    </location>
</feature>
<gene>
    <name evidence="11" type="ORF">ULMA_09110</name>
</gene>
<dbReference type="Pfam" id="PF04389">
    <property type="entry name" value="Peptidase_M28"/>
    <property type="match status" value="1"/>
</dbReference>
<dbReference type="GO" id="GO:0008235">
    <property type="term" value="F:metalloexopeptidase activity"/>
    <property type="evidence" value="ECO:0007669"/>
    <property type="project" value="InterPro"/>
</dbReference>
<keyword evidence="11" id="KW-0031">Aminopeptidase</keyword>
<dbReference type="GO" id="GO:0006508">
    <property type="term" value="P:proteolysis"/>
    <property type="evidence" value="ECO:0007669"/>
    <property type="project" value="InterPro"/>
</dbReference>
<dbReference type="AlphaFoldDB" id="A0A5J4IZ88"/>
<keyword evidence="6 9" id="KW-1133">Transmembrane helix</keyword>
<evidence type="ECO:0000256" key="2">
    <source>
        <dbReference type="ARBA" id="ARBA00004128"/>
    </source>
</evidence>
<dbReference type="GO" id="GO:0005774">
    <property type="term" value="C:vacuolar membrane"/>
    <property type="evidence" value="ECO:0007669"/>
    <property type="project" value="UniProtKB-SubCell"/>
</dbReference>
<feature type="transmembrane region" description="Helical" evidence="9">
    <location>
        <begin position="433"/>
        <end position="449"/>
    </location>
</feature>
<keyword evidence="11" id="KW-0645">Protease</keyword>
<dbReference type="PANTHER" id="PTHR12147">
    <property type="entry name" value="METALLOPEPTIDASE M28 FAMILY MEMBER"/>
    <property type="match status" value="1"/>
</dbReference>